<proteinExistence type="predicted"/>
<sequence>MGAPTAAGPVLEAIGLHKEFPGVRALQGVSLEVRRGEIHGLLGENGAGKSTLIKCLAGIHRPDRGVIRLEGREVQLLSPRDAIRAGIATIHQELSLAPHLTVMENIALGREPVRGPLRLVDRRAMAAGAREALGRLGVAIDPAARVGDLGVGSQQLVEIARALAVDARVLILDEPTAALTEAEVEHLFAVLEGLRARGVAILYISHRLEEFYRLCDRVTVLRDGTYVGTYPLPDTNEAELVQAMVGRPLRDRFPGRRARVDGEALVVRHLSRGKVLRDVSLTVRRGKVVGVAGLMGAGRTELARAIMGLDPVDAGEVTVLGVRLRPGDPQAALAAGMAFVPEDRKAQGLWLNRSVRENLTFSSLKRLGRAGWLPRRAERQLAGRLIRDLAIRTPGSEVPVNTLSGGNQQKVVLGRWLAVDPQVLILDEPTRGVDVGAKAEIYRLINRLAEAGKAILMISSELPELLGMCDRILVMRKGRLVGEFARETATQEAIMRCATGAARG</sequence>
<keyword evidence="6 10" id="KW-0067">ATP-binding</keyword>
<evidence type="ECO:0000256" key="6">
    <source>
        <dbReference type="ARBA" id="ARBA00022840"/>
    </source>
</evidence>
<keyword evidence="8" id="KW-0472">Membrane</keyword>
<dbReference type="CDD" id="cd03216">
    <property type="entry name" value="ABC_Carb_Monos_I"/>
    <property type="match status" value="1"/>
</dbReference>
<evidence type="ECO:0000256" key="8">
    <source>
        <dbReference type="ARBA" id="ARBA00023136"/>
    </source>
</evidence>
<dbReference type="InterPro" id="IPR003439">
    <property type="entry name" value="ABC_transporter-like_ATP-bd"/>
</dbReference>
<gene>
    <name evidence="10" type="primary">rbsA2</name>
    <name evidence="10" type="ORF">caldi_34430</name>
</gene>
<keyword evidence="11" id="KW-1185">Reference proteome</keyword>
<dbReference type="PROSITE" id="PS50893">
    <property type="entry name" value="ABC_TRANSPORTER_2"/>
    <property type="match status" value="2"/>
</dbReference>
<keyword evidence="4" id="KW-0677">Repeat</keyword>
<organism evidence="10 11">
    <name type="scientific">Caldinitratiruptor microaerophilus</name>
    <dbReference type="NCBI Taxonomy" id="671077"/>
    <lineage>
        <taxon>Bacteria</taxon>
        <taxon>Bacillati</taxon>
        <taxon>Bacillota</taxon>
        <taxon>Clostridia</taxon>
        <taxon>Eubacteriales</taxon>
        <taxon>Symbiobacteriaceae</taxon>
        <taxon>Caldinitratiruptor</taxon>
    </lineage>
</organism>
<evidence type="ECO:0000313" key="11">
    <source>
        <dbReference type="Proteomes" id="UP001163687"/>
    </source>
</evidence>
<dbReference type="Pfam" id="PF00005">
    <property type="entry name" value="ABC_tran"/>
    <property type="match status" value="2"/>
</dbReference>
<evidence type="ECO:0000256" key="2">
    <source>
        <dbReference type="ARBA" id="ARBA00022448"/>
    </source>
</evidence>
<evidence type="ECO:0000256" key="4">
    <source>
        <dbReference type="ARBA" id="ARBA00022737"/>
    </source>
</evidence>
<dbReference type="AlphaFoldDB" id="A0AA35CPD2"/>
<keyword evidence="5" id="KW-0547">Nucleotide-binding</keyword>
<evidence type="ECO:0000256" key="7">
    <source>
        <dbReference type="ARBA" id="ARBA00022967"/>
    </source>
</evidence>
<evidence type="ECO:0000256" key="3">
    <source>
        <dbReference type="ARBA" id="ARBA00022475"/>
    </source>
</evidence>
<dbReference type="PANTHER" id="PTHR43790">
    <property type="entry name" value="CARBOHYDRATE TRANSPORT ATP-BINDING PROTEIN MG119-RELATED"/>
    <property type="match status" value="1"/>
</dbReference>
<accession>A0AA35CPD2</accession>
<keyword evidence="2" id="KW-0813">Transport</keyword>
<dbReference type="GO" id="GO:0016887">
    <property type="term" value="F:ATP hydrolysis activity"/>
    <property type="evidence" value="ECO:0007669"/>
    <property type="project" value="InterPro"/>
</dbReference>
<evidence type="ECO:0000313" key="10">
    <source>
        <dbReference type="EMBL" id="BDG62353.1"/>
    </source>
</evidence>
<keyword evidence="7" id="KW-1278">Translocase</keyword>
<dbReference type="InterPro" id="IPR003593">
    <property type="entry name" value="AAA+_ATPase"/>
</dbReference>
<protein>
    <submittedName>
        <fullName evidence="10">Ribose import ATP-binding protein RbsA 2</fullName>
    </submittedName>
</protein>
<feature type="domain" description="ABC transporter" evidence="9">
    <location>
        <begin position="11"/>
        <end position="248"/>
    </location>
</feature>
<dbReference type="KEGG" id="cmic:caldi_34430"/>
<keyword evidence="3" id="KW-1003">Cell membrane</keyword>
<dbReference type="PANTHER" id="PTHR43790:SF9">
    <property type="entry name" value="GALACTOFURANOSE TRANSPORTER ATP-BINDING PROTEIN YTFR"/>
    <property type="match status" value="1"/>
</dbReference>
<dbReference type="Gene3D" id="3.40.50.300">
    <property type="entry name" value="P-loop containing nucleotide triphosphate hydrolases"/>
    <property type="match status" value="2"/>
</dbReference>
<evidence type="ECO:0000256" key="1">
    <source>
        <dbReference type="ARBA" id="ARBA00004202"/>
    </source>
</evidence>
<reference evidence="10" key="1">
    <citation type="submission" date="2022-03" db="EMBL/GenBank/DDBJ databases">
        <title>Complete genome sequence of Caldinitratiruptor microaerophilus.</title>
        <authorList>
            <person name="Mukaiyama R."/>
            <person name="Nishiyama T."/>
            <person name="Ueda K."/>
        </authorList>
    </citation>
    <scope>NUCLEOTIDE SEQUENCE</scope>
    <source>
        <strain evidence="10">JCM 16183</strain>
    </source>
</reference>
<dbReference type="PROSITE" id="PS00211">
    <property type="entry name" value="ABC_TRANSPORTER_1"/>
    <property type="match status" value="1"/>
</dbReference>
<dbReference type="Proteomes" id="UP001163687">
    <property type="component" value="Chromosome"/>
</dbReference>
<dbReference type="FunFam" id="3.40.50.300:FF:000127">
    <property type="entry name" value="Ribose import ATP-binding protein RbsA"/>
    <property type="match status" value="1"/>
</dbReference>
<dbReference type="CDD" id="cd03215">
    <property type="entry name" value="ABC_Carb_Monos_II"/>
    <property type="match status" value="1"/>
</dbReference>
<dbReference type="InterPro" id="IPR050107">
    <property type="entry name" value="ABC_carbohydrate_import_ATPase"/>
</dbReference>
<dbReference type="InterPro" id="IPR017871">
    <property type="entry name" value="ABC_transporter-like_CS"/>
</dbReference>
<dbReference type="EMBL" id="AP025628">
    <property type="protein sequence ID" value="BDG62353.1"/>
    <property type="molecule type" value="Genomic_DNA"/>
</dbReference>
<feature type="domain" description="ABC transporter" evidence="9">
    <location>
        <begin position="260"/>
        <end position="502"/>
    </location>
</feature>
<comment type="subcellular location">
    <subcellularLocation>
        <location evidence="1">Cell membrane</location>
        <topology evidence="1">Peripheral membrane protein</topology>
    </subcellularLocation>
</comment>
<evidence type="ECO:0000256" key="5">
    <source>
        <dbReference type="ARBA" id="ARBA00022741"/>
    </source>
</evidence>
<evidence type="ECO:0000259" key="9">
    <source>
        <dbReference type="PROSITE" id="PS50893"/>
    </source>
</evidence>
<dbReference type="RefSeq" id="WP_264842941.1">
    <property type="nucleotide sequence ID" value="NZ_AP025628.1"/>
</dbReference>
<dbReference type="SMART" id="SM00382">
    <property type="entry name" value="AAA"/>
    <property type="match status" value="2"/>
</dbReference>
<dbReference type="GO" id="GO:0005524">
    <property type="term" value="F:ATP binding"/>
    <property type="evidence" value="ECO:0007669"/>
    <property type="project" value="UniProtKB-KW"/>
</dbReference>
<dbReference type="GO" id="GO:0005886">
    <property type="term" value="C:plasma membrane"/>
    <property type="evidence" value="ECO:0007669"/>
    <property type="project" value="UniProtKB-SubCell"/>
</dbReference>
<name>A0AA35CPD2_9FIRM</name>
<dbReference type="SUPFAM" id="SSF52540">
    <property type="entry name" value="P-loop containing nucleoside triphosphate hydrolases"/>
    <property type="match status" value="2"/>
</dbReference>
<dbReference type="InterPro" id="IPR027417">
    <property type="entry name" value="P-loop_NTPase"/>
</dbReference>